<organism evidence="2 3">
    <name type="scientific">Plectosphaerella cucumerina</name>
    <dbReference type="NCBI Taxonomy" id="40658"/>
    <lineage>
        <taxon>Eukaryota</taxon>
        <taxon>Fungi</taxon>
        <taxon>Dikarya</taxon>
        <taxon>Ascomycota</taxon>
        <taxon>Pezizomycotina</taxon>
        <taxon>Sordariomycetes</taxon>
        <taxon>Hypocreomycetidae</taxon>
        <taxon>Glomerellales</taxon>
        <taxon>Plectosphaerellaceae</taxon>
        <taxon>Plectosphaerella</taxon>
    </lineage>
</organism>
<keyword evidence="3" id="KW-1185">Reference proteome</keyword>
<gene>
    <name evidence="2" type="ORF">B0T11DRAFT_302748</name>
</gene>
<protein>
    <submittedName>
        <fullName evidence="2">Uncharacterized protein</fullName>
    </submittedName>
</protein>
<proteinExistence type="predicted"/>
<dbReference type="Proteomes" id="UP000813385">
    <property type="component" value="Unassembled WGS sequence"/>
</dbReference>
<dbReference type="EMBL" id="JAGPXD010000007">
    <property type="protein sequence ID" value="KAH7347555.1"/>
    <property type="molecule type" value="Genomic_DNA"/>
</dbReference>
<feature type="region of interest" description="Disordered" evidence="1">
    <location>
        <begin position="1"/>
        <end position="25"/>
    </location>
</feature>
<comment type="caution">
    <text evidence="2">The sequence shown here is derived from an EMBL/GenBank/DDBJ whole genome shotgun (WGS) entry which is preliminary data.</text>
</comment>
<dbReference type="OrthoDB" id="10532544at2759"/>
<dbReference type="AlphaFoldDB" id="A0A8K0T8Q6"/>
<reference evidence="2" key="1">
    <citation type="journal article" date="2021" name="Nat. Commun.">
        <title>Genetic determinants of endophytism in the Arabidopsis root mycobiome.</title>
        <authorList>
            <person name="Mesny F."/>
            <person name="Miyauchi S."/>
            <person name="Thiergart T."/>
            <person name="Pickel B."/>
            <person name="Atanasova L."/>
            <person name="Karlsson M."/>
            <person name="Huettel B."/>
            <person name="Barry K.W."/>
            <person name="Haridas S."/>
            <person name="Chen C."/>
            <person name="Bauer D."/>
            <person name="Andreopoulos W."/>
            <person name="Pangilinan J."/>
            <person name="LaButti K."/>
            <person name="Riley R."/>
            <person name="Lipzen A."/>
            <person name="Clum A."/>
            <person name="Drula E."/>
            <person name="Henrissat B."/>
            <person name="Kohler A."/>
            <person name="Grigoriev I.V."/>
            <person name="Martin F.M."/>
            <person name="Hacquard S."/>
        </authorList>
    </citation>
    <scope>NUCLEOTIDE SEQUENCE</scope>
    <source>
        <strain evidence="2">MPI-CAGE-AT-0016</strain>
    </source>
</reference>
<accession>A0A8K0T8Q6</accession>
<sequence length="232" mass="26001">MANTHNSAPGSFKPEPVEPRPRRFPYRKTRSGCPVHFEPDHFDQFGDLTFIPACKCKSGSGILKKMCEPRCRTTRRPRLSATFNVSPISGIRIIPRNRCRSVGVKESLRTLRSASMPNCAGILKKSGNALKTTGPRLRRSVAFKQSLRTIYEITSGAVENVHRIPSEPRRTSKRKGLGLVVKAVDEYDMRVCDDRLSADRGVDLDSTGFGEPLPLPDYLYEMLSPPLLDVDW</sequence>
<evidence type="ECO:0000313" key="3">
    <source>
        <dbReference type="Proteomes" id="UP000813385"/>
    </source>
</evidence>
<name>A0A8K0T8Q6_9PEZI</name>
<evidence type="ECO:0000256" key="1">
    <source>
        <dbReference type="SAM" id="MobiDB-lite"/>
    </source>
</evidence>
<evidence type="ECO:0000313" key="2">
    <source>
        <dbReference type="EMBL" id="KAH7347555.1"/>
    </source>
</evidence>